<dbReference type="EMBL" id="JACYWE010000001">
    <property type="protein sequence ID" value="MBD8505092.1"/>
    <property type="molecule type" value="Genomic_DNA"/>
</dbReference>
<dbReference type="Pfam" id="PF11575">
    <property type="entry name" value="FhuF_C"/>
    <property type="match status" value="1"/>
</dbReference>
<dbReference type="Proteomes" id="UP000642993">
    <property type="component" value="Unassembled WGS sequence"/>
</dbReference>
<dbReference type="AlphaFoldDB" id="A0A927JAZ0"/>
<evidence type="ECO:0000259" key="1">
    <source>
        <dbReference type="Pfam" id="PF11575"/>
    </source>
</evidence>
<protein>
    <submittedName>
        <fullName evidence="2">(2Fe-2S)-binding protein</fullName>
    </submittedName>
</protein>
<feature type="domain" description="Ferric siderophore reductase C-terminal" evidence="1">
    <location>
        <begin position="285"/>
        <end position="304"/>
    </location>
</feature>
<proteinExistence type="predicted"/>
<evidence type="ECO:0000313" key="3">
    <source>
        <dbReference type="Proteomes" id="UP000642993"/>
    </source>
</evidence>
<dbReference type="InterPro" id="IPR024726">
    <property type="entry name" value="FhuF_C"/>
</dbReference>
<evidence type="ECO:0000313" key="2">
    <source>
        <dbReference type="EMBL" id="MBD8505092.1"/>
    </source>
</evidence>
<organism evidence="2 3">
    <name type="scientific">Lolliginicoccus lacisalsi</name>
    <dbReference type="NCBI Taxonomy" id="2742202"/>
    <lineage>
        <taxon>Bacteria</taxon>
        <taxon>Bacillati</taxon>
        <taxon>Actinomycetota</taxon>
        <taxon>Actinomycetes</taxon>
        <taxon>Mycobacteriales</taxon>
        <taxon>Hoyosellaceae</taxon>
        <taxon>Lolliginicoccus</taxon>
    </lineage>
</organism>
<keyword evidence="3" id="KW-1185">Reference proteome</keyword>
<sequence length="319" mass="35301">MAIEPCERRLIEQKIQLNHVLRNSSRRWTSFGRTVPGRRTDAIEEGPVHHPLARTVAGVSAALPVATLHQGIPGDEAGWITCSEVDTSFIRDWERAASERMIREYGSAHPMTASAYVLGWYGRVPGIIGGLSLALDHRVPRLAASELAFGCDPLEAYPDRYALLDSRFWCLPDDPDASHPDASVVANDSALAAILRAQVRAHADAFLASYRGGARLPRRTLQGVFFDGIDIGIWLHDRSPGAEHATIEAAREVLPGGTAEFRDSTTLYLLDDALGRTHLTRERISCCYYYKIAEQERACLTCPRTSIDERVQRLAEIEA</sequence>
<dbReference type="RefSeq" id="WP_192037570.1">
    <property type="nucleotide sequence ID" value="NZ_JACYWE010000001.1"/>
</dbReference>
<accession>A0A927JAZ0</accession>
<name>A0A927JAZ0_9ACTN</name>
<gene>
    <name evidence="2" type="ORF">HT102_01130</name>
</gene>
<comment type="caution">
    <text evidence="2">The sequence shown here is derived from an EMBL/GenBank/DDBJ whole genome shotgun (WGS) entry which is preliminary data.</text>
</comment>
<reference evidence="2" key="1">
    <citation type="submission" date="2020-09" db="EMBL/GenBank/DDBJ databases">
        <title>Hoyosella lacisalsi sp. nov., a halotolerant actinobacterium isolated from soil of Lake Gudzhirganskoe.</title>
        <authorList>
            <person name="Yang Q."/>
            <person name="Guo P.Y."/>
            <person name="Liu S.W."/>
            <person name="Li F.N."/>
            <person name="Sun C.H."/>
        </authorList>
    </citation>
    <scope>NUCLEOTIDE SEQUENCE</scope>
    <source>
        <strain evidence="2">G463</strain>
    </source>
</reference>
<dbReference type="GO" id="GO:0051537">
    <property type="term" value="F:2 iron, 2 sulfur cluster binding"/>
    <property type="evidence" value="ECO:0007669"/>
    <property type="project" value="InterPro"/>
</dbReference>